<comment type="subunit">
    <text evidence="2">Homotrimer.</text>
</comment>
<evidence type="ECO:0000256" key="9">
    <source>
        <dbReference type="ARBA" id="ARBA00023136"/>
    </source>
</evidence>
<comment type="subcellular location">
    <subcellularLocation>
        <location evidence="1">Cell outer membrane</location>
        <topology evidence="1">Multi-pass membrane protein</topology>
    </subcellularLocation>
</comment>
<feature type="signal peptide" evidence="11">
    <location>
        <begin position="1"/>
        <end position="26"/>
    </location>
</feature>
<evidence type="ECO:0000256" key="7">
    <source>
        <dbReference type="ARBA" id="ARBA00023065"/>
    </source>
</evidence>
<dbReference type="AlphaFoldDB" id="A0A480ARH2"/>
<dbReference type="EMBL" id="BJCL01000003">
    <property type="protein sequence ID" value="GCL62632.1"/>
    <property type="molecule type" value="Genomic_DNA"/>
</dbReference>
<evidence type="ECO:0000256" key="6">
    <source>
        <dbReference type="ARBA" id="ARBA00022729"/>
    </source>
</evidence>
<name>A0A480ARH2_9BURK</name>
<dbReference type="InterPro" id="IPR033900">
    <property type="entry name" value="Gram_neg_porin_domain"/>
</dbReference>
<dbReference type="GO" id="GO:0006811">
    <property type="term" value="P:monoatomic ion transport"/>
    <property type="evidence" value="ECO:0007669"/>
    <property type="project" value="UniProtKB-KW"/>
</dbReference>
<organism evidence="13 14">
    <name type="scientific">Pseudaquabacterium pictum</name>
    <dbReference type="NCBI Taxonomy" id="2315236"/>
    <lineage>
        <taxon>Bacteria</taxon>
        <taxon>Pseudomonadati</taxon>
        <taxon>Pseudomonadota</taxon>
        <taxon>Betaproteobacteria</taxon>
        <taxon>Burkholderiales</taxon>
        <taxon>Sphaerotilaceae</taxon>
        <taxon>Pseudaquabacterium</taxon>
    </lineage>
</organism>
<reference evidence="14" key="1">
    <citation type="submission" date="2019-03" db="EMBL/GenBank/DDBJ databases">
        <title>Aquabacterium pictum sp.nov., the first bacteriochlorophyll a-containing freshwater bacterium in the genus Aquabacterium of the class Betaproteobacteria.</title>
        <authorList>
            <person name="Hirose S."/>
            <person name="Tank M."/>
            <person name="Hara E."/>
            <person name="Tamaki H."/>
            <person name="Takaichi S."/>
            <person name="Haruta S."/>
            <person name="Hanada S."/>
        </authorList>
    </citation>
    <scope>NUCLEOTIDE SEQUENCE [LARGE SCALE GENOMIC DNA]</scope>
    <source>
        <strain evidence="14">W35</strain>
    </source>
</reference>
<evidence type="ECO:0000256" key="8">
    <source>
        <dbReference type="ARBA" id="ARBA00023114"/>
    </source>
</evidence>
<dbReference type="Proteomes" id="UP000301751">
    <property type="component" value="Unassembled WGS sequence"/>
</dbReference>
<dbReference type="CDD" id="cd00342">
    <property type="entry name" value="gram_neg_porins"/>
    <property type="match status" value="1"/>
</dbReference>
<keyword evidence="9" id="KW-0472">Membrane</keyword>
<evidence type="ECO:0000256" key="5">
    <source>
        <dbReference type="ARBA" id="ARBA00022692"/>
    </source>
</evidence>
<evidence type="ECO:0000313" key="13">
    <source>
        <dbReference type="EMBL" id="GCL62632.1"/>
    </source>
</evidence>
<keyword evidence="8" id="KW-0626">Porin</keyword>
<dbReference type="GO" id="GO:0009279">
    <property type="term" value="C:cell outer membrane"/>
    <property type="evidence" value="ECO:0007669"/>
    <property type="project" value="UniProtKB-SubCell"/>
</dbReference>
<evidence type="ECO:0000259" key="12">
    <source>
        <dbReference type="Pfam" id="PF13609"/>
    </source>
</evidence>
<dbReference type="PANTHER" id="PTHR34501">
    <property type="entry name" value="PROTEIN YDDL-RELATED"/>
    <property type="match status" value="1"/>
</dbReference>
<protein>
    <recommendedName>
        <fullName evidence="12">Porin domain-containing protein</fullName>
    </recommendedName>
</protein>
<evidence type="ECO:0000256" key="3">
    <source>
        <dbReference type="ARBA" id="ARBA00022448"/>
    </source>
</evidence>
<evidence type="ECO:0000256" key="10">
    <source>
        <dbReference type="ARBA" id="ARBA00023237"/>
    </source>
</evidence>
<keyword evidence="3" id="KW-0813">Transport</keyword>
<gene>
    <name evidence="13" type="ORF">AQPW35_17130</name>
</gene>
<dbReference type="SUPFAM" id="SSF56935">
    <property type="entry name" value="Porins"/>
    <property type="match status" value="1"/>
</dbReference>
<keyword evidence="14" id="KW-1185">Reference proteome</keyword>
<accession>A0A480ARH2</accession>
<dbReference type="GO" id="GO:0015288">
    <property type="term" value="F:porin activity"/>
    <property type="evidence" value="ECO:0007669"/>
    <property type="project" value="UniProtKB-KW"/>
</dbReference>
<dbReference type="Gene3D" id="2.40.160.10">
    <property type="entry name" value="Porin"/>
    <property type="match status" value="1"/>
</dbReference>
<sequence>MQIPSHVRHRLALLALCAAAPWPAAAQSSVSISGILDLAVRNVSNEGVGSMKSMVSGSNSTSRLIISGREDLGNGLSAGFHLEHGILADTGATAGGAKFWDRRTTVSLSSKTLGELRLGRDFVPSYTNWSRYDPFAYVGVARTANLVSATPQGPIRAAFGSNANTTVRSDNALQLLLPANPGGLVGLEGGLMLAPGEGGAVASGLAKLVGLRLGYAGKGFGVSAASTTSDNSQTTAGKFRDTVVGGQVDVANVRLSGAWREFKYATSKQTLLLIGATATFGLHEVKASWTQANLSGRVGTTAVDANDASQWGLGYVYNLSKRSALYASVAQIQNDGAQRFVISDGAAGIVAGGSSRGYEAGLRHRF</sequence>
<evidence type="ECO:0000256" key="11">
    <source>
        <dbReference type="SAM" id="SignalP"/>
    </source>
</evidence>
<evidence type="ECO:0000256" key="2">
    <source>
        <dbReference type="ARBA" id="ARBA00011233"/>
    </source>
</evidence>
<keyword evidence="6 11" id="KW-0732">Signal</keyword>
<dbReference type="InterPro" id="IPR023614">
    <property type="entry name" value="Porin_dom_sf"/>
</dbReference>
<dbReference type="InterPro" id="IPR050298">
    <property type="entry name" value="Gram-neg_bact_OMP"/>
</dbReference>
<feature type="chain" id="PRO_5019785791" description="Porin domain-containing protein" evidence="11">
    <location>
        <begin position="27"/>
        <end position="366"/>
    </location>
</feature>
<feature type="domain" description="Porin" evidence="12">
    <location>
        <begin position="12"/>
        <end position="336"/>
    </location>
</feature>
<proteinExistence type="predicted"/>
<dbReference type="OrthoDB" id="6975458at2"/>
<evidence type="ECO:0000256" key="4">
    <source>
        <dbReference type="ARBA" id="ARBA00022452"/>
    </source>
</evidence>
<evidence type="ECO:0000313" key="14">
    <source>
        <dbReference type="Proteomes" id="UP000301751"/>
    </source>
</evidence>
<keyword evidence="7" id="KW-0406">Ion transport</keyword>
<dbReference type="Pfam" id="PF13609">
    <property type="entry name" value="Porin_4"/>
    <property type="match status" value="1"/>
</dbReference>
<dbReference type="PANTHER" id="PTHR34501:SF9">
    <property type="entry name" value="MAJOR OUTER MEMBRANE PROTEIN P.IA"/>
    <property type="match status" value="1"/>
</dbReference>
<dbReference type="RefSeq" id="WP_137732375.1">
    <property type="nucleotide sequence ID" value="NZ_BJCL01000003.1"/>
</dbReference>
<evidence type="ECO:0000256" key="1">
    <source>
        <dbReference type="ARBA" id="ARBA00004571"/>
    </source>
</evidence>
<dbReference type="GO" id="GO:0046930">
    <property type="term" value="C:pore complex"/>
    <property type="evidence" value="ECO:0007669"/>
    <property type="project" value="UniProtKB-KW"/>
</dbReference>
<keyword evidence="4" id="KW-1134">Transmembrane beta strand</keyword>
<keyword evidence="5" id="KW-0812">Transmembrane</keyword>
<comment type="caution">
    <text evidence="13">The sequence shown here is derived from an EMBL/GenBank/DDBJ whole genome shotgun (WGS) entry which is preliminary data.</text>
</comment>
<keyword evidence="10" id="KW-0998">Cell outer membrane</keyword>